<protein>
    <submittedName>
        <fullName evidence="2">Uncharacterized protein</fullName>
    </submittedName>
</protein>
<comment type="caution">
    <text evidence="2">The sequence shown here is derived from an EMBL/GenBank/DDBJ whole genome shotgun (WGS) entry which is preliminary data.</text>
</comment>
<proteinExistence type="predicted"/>
<organism evidence="2 3">
    <name type="scientific">Temnothorax longispinosus</name>
    <dbReference type="NCBI Taxonomy" id="300112"/>
    <lineage>
        <taxon>Eukaryota</taxon>
        <taxon>Metazoa</taxon>
        <taxon>Ecdysozoa</taxon>
        <taxon>Arthropoda</taxon>
        <taxon>Hexapoda</taxon>
        <taxon>Insecta</taxon>
        <taxon>Pterygota</taxon>
        <taxon>Neoptera</taxon>
        <taxon>Endopterygota</taxon>
        <taxon>Hymenoptera</taxon>
        <taxon>Apocrita</taxon>
        <taxon>Aculeata</taxon>
        <taxon>Formicoidea</taxon>
        <taxon>Formicidae</taxon>
        <taxon>Myrmicinae</taxon>
        <taxon>Temnothorax</taxon>
    </lineage>
</organism>
<evidence type="ECO:0000313" key="3">
    <source>
        <dbReference type="Proteomes" id="UP000310200"/>
    </source>
</evidence>
<evidence type="ECO:0000313" key="2">
    <source>
        <dbReference type="EMBL" id="TGZ40364.1"/>
    </source>
</evidence>
<feature type="compositionally biased region" description="Low complexity" evidence="1">
    <location>
        <begin position="65"/>
        <end position="76"/>
    </location>
</feature>
<feature type="region of interest" description="Disordered" evidence="1">
    <location>
        <begin position="61"/>
        <end position="123"/>
    </location>
</feature>
<name>A0A4V3S892_9HYME</name>
<dbReference type="AlphaFoldDB" id="A0A4V3S892"/>
<sequence>MNYLFHTELAQPHQPMGESAADQFYANALRFLPSEETTLGEVGSVMSLTGGSCRLSVCASNTLNSAPSPTARPPASTEKETRREMERSDRERRNGTAVKSEKAENRAVRDAVPEIYGSPDNEEGSSASAMAAFCVACPHILGARGPTWFCGE</sequence>
<feature type="compositionally biased region" description="Basic and acidic residues" evidence="1">
    <location>
        <begin position="77"/>
        <end position="112"/>
    </location>
</feature>
<dbReference type="Proteomes" id="UP000310200">
    <property type="component" value="Unassembled WGS sequence"/>
</dbReference>
<gene>
    <name evidence="2" type="ORF">DBV15_07535</name>
</gene>
<keyword evidence="3" id="KW-1185">Reference proteome</keyword>
<evidence type="ECO:0000256" key="1">
    <source>
        <dbReference type="SAM" id="MobiDB-lite"/>
    </source>
</evidence>
<accession>A0A4V3S892</accession>
<dbReference type="EMBL" id="QBLH01003278">
    <property type="protein sequence ID" value="TGZ40364.1"/>
    <property type="molecule type" value="Genomic_DNA"/>
</dbReference>
<reference evidence="2 3" key="1">
    <citation type="journal article" date="2019" name="Philos. Trans. R. Soc. Lond., B, Biol. Sci.">
        <title>Ant behaviour and brain gene expression of defending hosts depend on the ecological success of the intruding social parasite.</title>
        <authorList>
            <person name="Kaur R."/>
            <person name="Stoldt M."/>
            <person name="Jongepier E."/>
            <person name="Feldmeyer B."/>
            <person name="Menzel F."/>
            <person name="Bornberg-Bauer E."/>
            <person name="Foitzik S."/>
        </authorList>
    </citation>
    <scope>NUCLEOTIDE SEQUENCE [LARGE SCALE GENOMIC DNA]</scope>
    <source>
        <tissue evidence="2">Whole body</tissue>
    </source>
</reference>